<feature type="non-terminal residue" evidence="4">
    <location>
        <position position="234"/>
    </location>
</feature>
<organism evidence="4">
    <name type="scientific">marine metagenome</name>
    <dbReference type="NCBI Taxonomy" id="408172"/>
    <lineage>
        <taxon>unclassified sequences</taxon>
        <taxon>metagenomes</taxon>
        <taxon>ecological metagenomes</taxon>
    </lineage>
</organism>
<dbReference type="EMBL" id="UINC01110558">
    <property type="protein sequence ID" value="SVC78140.1"/>
    <property type="molecule type" value="Genomic_DNA"/>
</dbReference>
<evidence type="ECO:0000259" key="3">
    <source>
        <dbReference type="Pfam" id="PF00294"/>
    </source>
</evidence>
<feature type="domain" description="Carbohydrate kinase PfkB" evidence="3">
    <location>
        <begin position="3"/>
        <end position="234"/>
    </location>
</feature>
<keyword evidence="2" id="KW-0418">Kinase</keyword>
<evidence type="ECO:0000313" key="4">
    <source>
        <dbReference type="EMBL" id="SVC78140.1"/>
    </source>
</evidence>
<dbReference type="GO" id="GO:0005829">
    <property type="term" value="C:cytosol"/>
    <property type="evidence" value="ECO:0007669"/>
    <property type="project" value="TreeGrafter"/>
</dbReference>
<feature type="non-terminal residue" evidence="4">
    <location>
        <position position="1"/>
    </location>
</feature>
<dbReference type="PANTHER" id="PTHR10584:SF166">
    <property type="entry name" value="RIBOKINASE"/>
    <property type="match status" value="1"/>
</dbReference>
<name>A0A382PZE0_9ZZZZ</name>
<dbReference type="PANTHER" id="PTHR10584">
    <property type="entry name" value="SUGAR KINASE"/>
    <property type="match status" value="1"/>
</dbReference>
<keyword evidence="1" id="KW-0808">Transferase</keyword>
<dbReference type="Pfam" id="PF00294">
    <property type="entry name" value="PfkB"/>
    <property type="match status" value="1"/>
</dbReference>
<reference evidence="4" key="1">
    <citation type="submission" date="2018-05" db="EMBL/GenBank/DDBJ databases">
        <authorList>
            <person name="Lanie J.A."/>
            <person name="Ng W.-L."/>
            <person name="Kazmierczak K.M."/>
            <person name="Andrzejewski T.M."/>
            <person name="Davidsen T.M."/>
            <person name="Wayne K.J."/>
            <person name="Tettelin H."/>
            <person name="Glass J.I."/>
            <person name="Rusch D."/>
            <person name="Podicherti R."/>
            <person name="Tsui H.-C.T."/>
            <person name="Winkler M.E."/>
        </authorList>
    </citation>
    <scope>NUCLEOTIDE SEQUENCE</scope>
</reference>
<evidence type="ECO:0000256" key="2">
    <source>
        <dbReference type="ARBA" id="ARBA00022777"/>
    </source>
</evidence>
<dbReference type="Gene3D" id="3.40.1190.20">
    <property type="match status" value="1"/>
</dbReference>
<proteinExistence type="predicted"/>
<dbReference type="AlphaFoldDB" id="A0A382PZE0"/>
<dbReference type="GO" id="GO:0016301">
    <property type="term" value="F:kinase activity"/>
    <property type="evidence" value="ECO:0007669"/>
    <property type="project" value="UniProtKB-KW"/>
</dbReference>
<sequence>VSILVVGTVAYDSVRTPYGEVTEALGGSATYFSAAASFFAPIDIVAVVGHDFAHDHLQFLKKRNVDFSGLEIGDGLTFRWAGEYEPNMNDRETLDTQLNVLLDFKPVLNDTHKKKPFIFLANIDPELQSEVLSQVTQPHLTVCDTMDFWISGKREALEDTLSQVDILIINDSEARQLSSEYNLVKAGRYILKVGPRAVVIKRGEHGATLVTEDTYFAVPAYPVISVTDPTGAGD</sequence>
<gene>
    <name evidence="4" type="ORF">METZ01_LOCUS330994</name>
</gene>
<accession>A0A382PZE0</accession>
<dbReference type="SUPFAM" id="SSF53613">
    <property type="entry name" value="Ribokinase-like"/>
    <property type="match status" value="1"/>
</dbReference>
<protein>
    <recommendedName>
        <fullName evidence="3">Carbohydrate kinase PfkB domain-containing protein</fullName>
    </recommendedName>
</protein>
<dbReference type="InterPro" id="IPR011611">
    <property type="entry name" value="PfkB_dom"/>
</dbReference>
<evidence type="ECO:0000256" key="1">
    <source>
        <dbReference type="ARBA" id="ARBA00022679"/>
    </source>
</evidence>
<dbReference type="InterPro" id="IPR029056">
    <property type="entry name" value="Ribokinase-like"/>
</dbReference>